<dbReference type="InterPro" id="IPR056928">
    <property type="entry name" value="Gp77-like"/>
</dbReference>
<gene>
    <name evidence="2" type="ORF">ABIF63_006028</name>
</gene>
<protein>
    <submittedName>
        <fullName evidence="2">Uncharacterized protein</fullName>
    </submittedName>
</protein>
<keyword evidence="3" id="KW-1185">Reference proteome</keyword>
<organism evidence="2 3">
    <name type="scientific">Bradyrhizobium japonicum</name>
    <dbReference type="NCBI Taxonomy" id="375"/>
    <lineage>
        <taxon>Bacteria</taxon>
        <taxon>Pseudomonadati</taxon>
        <taxon>Pseudomonadota</taxon>
        <taxon>Alphaproteobacteria</taxon>
        <taxon>Hyphomicrobiales</taxon>
        <taxon>Nitrobacteraceae</taxon>
        <taxon>Bradyrhizobium</taxon>
    </lineage>
</organism>
<feature type="region of interest" description="Disordered" evidence="1">
    <location>
        <begin position="1"/>
        <end position="21"/>
    </location>
</feature>
<proteinExistence type="predicted"/>
<evidence type="ECO:0000313" key="2">
    <source>
        <dbReference type="EMBL" id="MET4721922.1"/>
    </source>
</evidence>
<evidence type="ECO:0000256" key="1">
    <source>
        <dbReference type="SAM" id="MobiDB-lite"/>
    </source>
</evidence>
<comment type="caution">
    <text evidence="2">The sequence shown here is derived from an EMBL/GenBank/DDBJ whole genome shotgun (WGS) entry which is preliminary data.</text>
</comment>
<name>A0ABV2RYB4_BRAJP</name>
<evidence type="ECO:0000313" key="3">
    <source>
        <dbReference type="Proteomes" id="UP001549291"/>
    </source>
</evidence>
<accession>A0ABV2RYB4</accession>
<dbReference type="Pfam" id="PF23148">
    <property type="entry name" value="Gp77"/>
    <property type="match status" value="1"/>
</dbReference>
<dbReference type="Proteomes" id="UP001549291">
    <property type="component" value="Unassembled WGS sequence"/>
</dbReference>
<dbReference type="RefSeq" id="WP_354270240.1">
    <property type="nucleotide sequence ID" value="NZ_JBEPTQ010000002.1"/>
</dbReference>
<sequence length="105" mass="11292">MSGRRVEARKDGRGARWPSKDPGERLDFAIDWTARLEGDAIAASTFAVPAGIVGEASSRSATMTTVWLSSGADRRAYLVVNSITTAAGRVMRQAVRIKIKAKSRA</sequence>
<dbReference type="EMBL" id="JBEPTQ010000002">
    <property type="protein sequence ID" value="MET4721922.1"/>
    <property type="molecule type" value="Genomic_DNA"/>
</dbReference>
<reference evidence="2 3" key="1">
    <citation type="submission" date="2024-06" db="EMBL/GenBank/DDBJ databases">
        <title>Genomic Encyclopedia of Type Strains, Phase V (KMG-V): Genome sequencing to study the core and pangenomes of soil and plant-associated prokaryotes.</title>
        <authorList>
            <person name="Whitman W."/>
        </authorList>
    </citation>
    <scope>NUCLEOTIDE SEQUENCE [LARGE SCALE GENOMIC DNA]</scope>
    <source>
        <strain evidence="2 3">USDA 160</strain>
    </source>
</reference>